<dbReference type="GO" id="GO:0005524">
    <property type="term" value="F:ATP binding"/>
    <property type="evidence" value="ECO:0007669"/>
    <property type="project" value="UniProtKB-KW"/>
</dbReference>
<dbReference type="Gene3D" id="1.10.10.60">
    <property type="entry name" value="Homeodomain-like"/>
    <property type="match status" value="1"/>
</dbReference>
<dbReference type="CDD" id="cd00009">
    <property type="entry name" value="AAA"/>
    <property type="match status" value="1"/>
</dbReference>
<keyword evidence="2" id="KW-0067">ATP-binding</keyword>
<evidence type="ECO:0000313" key="7">
    <source>
        <dbReference type="EMBL" id="NYF79932.1"/>
    </source>
</evidence>
<evidence type="ECO:0000256" key="5">
    <source>
        <dbReference type="SAM" id="MobiDB-lite"/>
    </source>
</evidence>
<dbReference type="SMART" id="SM00382">
    <property type="entry name" value="AAA"/>
    <property type="match status" value="1"/>
</dbReference>
<dbReference type="Gene3D" id="3.40.50.300">
    <property type="entry name" value="P-loop containing nucleotide triphosphate hydrolases"/>
    <property type="match status" value="1"/>
</dbReference>
<keyword evidence="3" id="KW-0805">Transcription regulation</keyword>
<evidence type="ECO:0000256" key="4">
    <source>
        <dbReference type="ARBA" id="ARBA00023163"/>
    </source>
</evidence>
<dbReference type="InterPro" id="IPR003593">
    <property type="entry name" value="AAA+_ATPase"/>
</dbReference>
<evidence type="ECO:0000313" key="8">
    <source>
        <dbReference type="Proteomes" id="UP000589520"/>
    </source>
</evidence>
<dbReference type="RefSeq" id="WP_179490923.1">
    <property type="nucleotide sequence ID" value="NZ_JACCCW010000002.1"/>
</dbReference>
<comment type="caution">
    <text evidence="7">The sequence shown here is derived from an EMBL/GenBank/DDBJ whole genome shotgun (WGS) entry which is preliminary data.</text>
</comment>
<keyword evidence="1" id="KW-0547">Nucleotide-binding</keyword>
<keyword evidence="4" id="KW-0804">Transcription</keyword>
<dbReference type="PROSITE" id="PS50045">
    <property type="entry name" value="SIGMA54_INTERACT_4"/>
    <property type="match status" value="1"/>
</dbReference>
<evidence type="ECO:0000259" key="6">
    <source>
        <dbReference type="PROSITE" id="PS50045"/>
    </source>
</evidence>
<accession>A0A7Y9TLA5</accession>
<organism evidence="7 8">
    <name type="scientific">Granulicella arctica</name>
    <dbReference type="NCBI Taxonomy" id="940613"/>
    <lineage>
        <taxon>Bacteria</taxon>
        <taxon>Pseudomonadati</taxon>
        <taxon>Acidobacteriota</taxon>
        <taxon>Terriglobia</taxon>
        <taxon>Terriglobales</taxon>
        <taxon>Acidobacteriaceae</taxon>
        <taxon>Granulicella</taxon>
    </lineage>
</organism>
<dbReference type="InterPro" id="IPR002078">
    <property type="entry name" value="Sigma_54_int"/>
</dbReference>
<dbReference type="EMBL" id="JACCCW010000002">
    <property type="protein sequence ID" value="NYF79932.1"/>
    <property type="molecule type" value="Genomic_DNA"/>
</dbReference>
<evidence type="ECO:0000256" key="2">
    <source>
        <dbReference type="ARBA" id="ARBA00022840"/>
    </source>
</evidence>
<gene>
    <name evidence="7" type="ORF">HDF17_002252</name>
</gene>
<dbReference type="GO" id="GO:0006355">
    <property type="term" value="P:regulation of DNA-templated transcription"/>
    <property type="evidence" value="ECO:0007669"/>
    <property type="project" value="InterPro"/>
</dbReference>
<dbReference type="Pfam" id="PF02954">
    <property type="entry name" value="HTH_8"/>
    <property type="match status" value="1"/>
</dbReference>
<dbReference type="PROSITE" id="PS00675">
    <property type="entry name" value="SIGMA54_INTERACT_1"/>
    <property type="match status" value="1"/>
</dbReference>
<dbReference type="InterPro" id="IPR025662">
    <property type="entry name" value="Sigma_54_int_dom_ATP-bd_1"/>
</dbReference>
<keyword evidence="8" id="KW-1185">Reference proteome</keyword>
<evidence type="ECO:0000256" key="1">
    <source>
        <dbReference type="ARBA" id="ARBA00022741"/>
    </source>
</evidence>
<sequence>MRVIAGESNSFRPSHVQPAVEAQQPPSSLLFGRTPAMQEIKRRIELVAHIDVPVLIQGETGTGKDLFARLIHVNSSRASKPLVRVSCPAIPGTLLESELFGYEKGAFTGAHSAKLGRLEQAHLGTLVLDEIGSLDALVQSKLLQVLQDGTFMRVGGSEMRSISARVISIASEDLRSRVKDGSFRLDLLYRINTVLLDLPPLRERMADLPDLIEYFTEQHAKSFDVPIRPICKDILALMHAYDWPGNIRELDNLLRSYTLLGNEEELVTMLTPRPRHLQQLVAEIDIRQPCSLKQIAKEATRDLERQIILRVLQANGWNRRKTAGWLSISYRSLFYKLQQGNVGDDPSLTALLPEPSPKTEEEELDSPSSMLQPEFDTTIPSVGSY</sequence>
<dbReference type="PROSITE" id="PS00688">
    <property type="entry name" value="SIGMA54_INTERACT_3"/>
    <property type="match status" value="1"/>
</dbReference>
<feature type="region of interest" description="Disordered" evidence="5">
    <location>
        <begin position="345"/>
        <end position="385"/>
    </location>
</feature>
<dbReference type="Proteomes" id="UP000589520">
    <property type="component" value="Unassembled WGS sequence"/>
</dbReference>
<protein>
    <submittedName>
        <fullName evidence="7">Two-component system response regulator AtoC</fullName>
    </submittedName>
</protein>
<dbReference type="Gene3D" id="1.10.8.60">
    <property type="match status" value="1"/>
</dbReference>
<name>A0A7Y9TLA5_9BACT</name>
<proteinExistence type="predicted"/>
<dbReference type="PANTHER" id="PTHR32071">
    <property type="entry name" value="TRANSCRIPTIONAL REGULATORY PROTEIN"/>
    <property type="match status" value="1"/>
</dbReference>
<dbReference type="InterPro" id="IPR002197">
    <property type="entry name" value="HTH_Fis"/>
</dbReference>
<dbReference type="Pfam" id="PF00158">
    <property type="entry name" value="Sigma54_activat"/>
    <property type="match status" value="1"/>
</dbReference>
<evidence type="ECO:0000256" key="3">
    <source>
        <dbReference type="ARBA" id="ARBA00023015"/>
    </source>
</evidence>
<dbReference type="InterPro" id="IPR058031">
    <property type="entry name" value="AAA_lid_NorR"/>
</dbReference>
<dbReference type="AlphaFoldDB" id="A0A7Y9TLA5"/>
<dbReference type="InterPro" id="IPR027417">
    <property type="entry name" value="P-loop_NTPase"/>
</dbReference>
<reference evidence="7 8" key="1">
    <citation type="submission" date="2020-07" db="EMBL/GenBank/DDBJ databases">
        <title>Genomic Encyclopedia of Type Strains, Phase IV (KMG-V): Genome sequencing to study the core and pangenomes of soil and plant-associated prokaryotes.</title>
        <authorList>
            <person name="Whitman W."/>
        </authorList>
    </citation>
    <scope>NUCLEOTIDE SEQUENCE [LARGE SCALE GENOMIC DNA]</scope>
    <source>
        <strain evidence="7 8">X4EP2</strain>
    </source>
</reference>
<dbReference type="SUPFAM" id="SSF46689">
    <property type="entry name" value="Homeodomain-like"/>
    <property type="match status" value="1"/>
</dbReference>
<dbReference type="SUPFAM" id="SSF52540">
    <property type="entry name" value="P-loop containing nucleoside triphosphate hydrolases"/>
    <property type="match status" value="1"/>
</dbReference>
<dbReference type="GO" id="GO:0043565">
    <property type="term" value="F:sequence-specific DNA binding"/>
    <property type="evidence" value="ECO:0007669"/>
    <property type="project" value="InterPro"/>
</dbReference>
<dbReference type="FunFam" id="3.40.50.300:FF:000006">
    <property type="entry name" value="DNA-binding transcriptional regulator NtrC"/>
    <property type="match status" value="1"/>
</dbReference>
<feature type="region of interest" description="Disordered" evidence="5">
    <location>
        <begin position="1"/>
        <end position="28"/>
    </location>
</feature>
<dbReference type="Pfam" id="PF25601">
    <property type="entry name" value="AAA_lid_14"/>
    <property type="match status" value="1"/>
</dbReference>
<dbReference type="InterPro" id="IPR025944">
    <property type="entry name" value="Sigma_54_int_dom_CS"/>
</dbReference>
<dbReference type="InterPro" id="IPR009057">
    <property type="entry name" value="Homeodomain-like_sf"/>
</dbReference>
<feature type="domain" description="Sigma-54 factor interaction" evidence="6">
    <location>
        <begin position="30"/>
        <end position="259"/>
    </location>
</feature>